<dbReference type="Pfam" id="PF14291">
    <property type="entry name" value="DUF4371"/>
    <property type="match status" value="1"/>
</dbReference>
<dbReference type="AlphaFoldDB" id="A0A2U1NHP3"/>
<dbReference type="InterPro" id="IPR025398">
    <property type="entry name" value="DUF4371"/>
</dbReference>
<name>A0A2U1NHP3_ARTAN</name>
<feature type="compositionally biased region" description="Basic and acidic residues" evidence="1">
    <location>
        <begin position="46"/>
        <end position="56"/>
    </location>
</feature>
<dbReference type="EMBL" id="PKPP01002801">
    <property type="protein sequence ID" value="PWA73035.1"/>
    <property type="molecule type" value="Genomic_DNA"/>
</dbReference>
<feature type="region of interest" description="Disordered" evidence="1">
    <location>
        <begin position="9"/>
        <end position="56"/>
    </location>
</feature>
<sequence length="320" mass="37307">MNNYVIITKKDNPENIGERPSNDQNNFSNTKDNEVIMEEVPNNQENHVDPKGHAQEAEEEQIDELPNSNPKNIFDPSQWTSIDNKLRELLVENGPIKICDMDFPKDESSRHFSLTHYIQHLANGEKHERRWLVYLVELDRVFCFCYLQERINKDKEHWRNVLIQLIALIKALGKRTLSFRGKKETLYEEDNGNYLTFVEMMAEFDSVMQEHIRRIKNNEIHNHYLGHNIQNELISLLGCTIKTEIVKSIKDAIYFSIILDCTPDISHTEQMSIIIRCLDISSSSTIKVMEYFLGFLEVDDTSGKGLFDAIVDEIKNMDLI</sequence>
<evidence type="ECO:0000313" key="4">
    <source>
        <dbReference type="Proteomes" id="UP000245207"/>
    </source>
</evidence>
<organism evidence="3 4">
    <name type="scientific">Artemisia annua</name>
    <name type="common">Sweet wormwood</name>
    <dbReference type="NCBI Taxonomy" id="35608"/>
    <lineage>
        <taxon>Eukaryota</taxon>
        <taxon>Viridiplantae</taxon>
        <taxon>Streptophyta</taxon>
        <taxon>Embryophyta</taxon>
        <taxon>Tracheophyta</taxon>
        <taxon>Spermatophyta</taxon>
        <taxon>Magnoliopsida</taxon>
        <taxon>eudicotyledons</taxon>
        <taxon>Gunneridae</taxon>
        <taxon>Pentapetalae</taxon>
        <taxon>asterids</taxon>
        <taxon>campanulids</taxon>
        <taxon>Asterales</taxon>
        <taxon>Asteraceae</taxon>
        <taxon>Asteroideae</taxon>
        <taxon>Anthemideae</taxon>
        <taxon>Artemisiinae</taxon>
        <taxon>Artemisia</taxon>
    </lineage>
</organism>
<evidence type="ECO:0000313" key="3">
    <source>
        <dbReference type="EMBL" id="PWA73035.1"/>
    </source>
</evidence>
<dbReference type="PANTHER" id="PTHR45749:SF32">
    <property type="entry name" value="ZINC FINGER MYM-TYPE PROTEIN 1-LIKE"/>
    <property type="match status" value="1"/>
</dbReference>
<feature type="domain" description="DUF4371" evidence="2">
    <location>
        <begin position="155"/>
        <end position="310"/>
    </location>
</feature>
<keyword evidence="4" id="KW-1185">Reference proteome</keyword>
<dbReference type="Proteomes" id="UP000245207">
    <property type="component" value="Unassembled WGS sequence"/>
</dbReference>
<accession>A0A2U1NHP3</accession>
<protein>
    <submittedName>
        <fullName evidence="3">Zinc finger MYM-type protein 1</fullName>
    </submittedName>
</protein>
<dbReference type="PANTHER" id="PTHR45749">
    <property type="match status" value="1"/>
</dbReference>
<evidence type="ECO:0000256" key="1">
    <source>
        <dbReference type="SAM" id="MobiDB-lite"/>
    </source>
</evidence>
<gene>
    <name evidence="3" type="ORF">CTI12_AA262380</name>
</gene>
<feature type="compositionally biased region" description="Basic and acidic residues" evidence="1">
    <location>
        <begin position="9"/>
        <end position="21"/>
    </location>
</feature>
<reference evidence="3 4" key="1">
    <citation type="journal article" date="2018" name="Mol. Plant">
        <title>The genome of Artemisia annua provides insight into the evolution of Asteraceae family and artemisinin biosynthesis.</title>
        <authorList>
            <person name="Shen Q."/>
            <person name="Zhang L."/>
            <person name="Liao Z."/>
            <person name="Wang S."/>
            <person name="Yan T."/>
            <person name="Shi P."/>
            <person name="Liu M."/>
            <person name="Fu X."/>
            <person name="Pan Q."/>
            <person name="Wang Y."/>
            <person name="Lv Z."/>
            <person name="Lu X."/>
            <person name="Zhang F."/>
            <person name="Jiang W."/>
            <person name="Ma Y."/>
            <person name="Chen M."/>
            <person name="Hao X."/>
            <person name="Li L."/>
            <person name="Tang Y."/>
            <person name="Lv G."/>
            <person name="Zhou Y."/>
            <person name="Sun X."/>
            <person name="Brodelius P.E."/>
            <person name="Rose J.K.C."/>
            <person name="Tang K."/>
        </authorList>
    </citation>
    <scope>NUCLEOTIDE SEQUENCE [LARGE SCALE GENOMIC DNA]</scope>
    <source>
        <strain evidence="4">cv. Huhao1</strain>
        <tissue evidence="3">Leaf</tissue>
    </source>
</reference>
<dbReference type="STRING" id="35608.A0A2U1NHP3"/>
<proteinExistence type="predicted"/>
<comment type="caution">
    <text evidence="3">The sequence shown here is derived from an EMBL/GenBank/DDBJ whole genome shotgun (WGS) entry which is preliminary data.</text>
</comment>
<evidence type="ECO:0000259" key="2">
    <source>
        <dbReference type="Pfam" id="PF14291"/>
    </source>
</evidence>
<dbReference type="OrthoDB" id="913340at2759"/>